<feature type="region of interest" description="Disordered" evidence="1">
    <location>
        <begin position="103"/>
        <end position="153"/>
    </location>
</feature>
<dbReference type="EMBL" id="CAKOAT010153156">
    <property type="protein sequence ID" value="CAH8346506.1"/>
    <property type="molecule type" value="Genomic_DNA"/>
</dbReference>
<reference evidence="2 3" key="1">
    <citation type="submission" date="2022-03" db="EMBL/GenBank/DDBJ databases">
        <authorList>
            <person name="Macdonald S."/>
            <person name="Ahmed S."/>
            <person name="Newling K."/>
        </authorList>
    </citation>
    <scope>NUCLEOTIDE SEQUENCE [LARGE SCALE GENOMIC DNA]</scope>
</reference>
<accession>A0ABC8JXV1</accession>
<sequence>MQHRVRFTNKEGTVLYCKLLQPDLTNFTKIENIRFLPALEFLCRDPRAAPSDLGTQYDLDDLDDAEVEADSANYRCSVVDSHCKNNSLMKRILRNIMGGCFGGQSAKTPEQEHEQTPQHSHLPGKELATTAATDGRLPRNRKRGGRSESDDSA</sequence>
<proteinExistence type="predicted"/>
<evidence type="ECO:0000313" key="3">
    <source>
        <dbReference type="Proteomes" id="UP001642260"/>
    </source>
</evidence>
<organism evidence="2 3">
    <name type="scientific">Eruca vesicaria subsp. sativa</name>
    <name type="common">Garden rocket</name>
    <name type="synonym">Eruca sativa</name>
    <dbReference type="NCBI Taxonomy" id="29727"/>
    <lineage>
        <taxon>Eukaryota</taxon>
        <taxon>Viridiplantae</taxon>
        <taxon>Streptophyta</taxon>
        <taxon>Embryophyta</taxon>
        <taxon>Tracheophyta</taxon>
        <taxon>Spermatophyta</taxon>
        <taxon>Magnoliopsida</taxon>
        <taxon>eudicotyledons</taxon>
        <taxon>Gunneridae</taxon>
        <taxon>Pentapetalae</taxon>
        <taxon>rosids</taxon>
        <taxon>malvids</taxon>
        <taxon>Brassicales</taxon>
        <taxon>Brassicaceae</taxon>
        <taxon>Brassiceae</taxon>
        <taxon>Eruca</taxon>
    </lineage>
</organism>
<gene>
    <name evidence="2" type="ORF">ERUC_LOCUS16941</name>
</gene>
<evidence type="ECO:0000256" key="1">
    <source>
        <dbReference type="SAM" id="MobiDB-lite"/>
    </source>
</evidence>
<dbReference type="Proteomes" id="UP001642260">
    <property type="component" value="Unassembled WGS sequence"/>
</dbReference>
<name>A0ABC8JXV1_ERUVS</name>
<dbReference type="AlphaFoldDB" id="A0ABC8JXV1"/>
<keyword evidence="3" id="KW-1185">Reference proteome</keyword>
<evidence type="ECO:0000313" key="2">
    <source>
        <dbReference type="EMBL" id="CAH8346506.1"/>
    </source>
</evidence>
<comment type="caution">
    <text evidence="2">The sequence shown here is derived from an EMBL/GenBank/DDBJ whole genome shotgun (WGS) entry which is preliminary data.</text>
</comment>
<protein>
    <submittedName>
        <fullName evidence="2">Uncharacterized protein</fullName>
    </submittedName>
</protein>